<gene>
    <name evidence="2" type="ORF">FFL34_08675</name>
</gene>
<organism evidence="2 3">
    <name type="scientific">Lentibacillus cibarius</name>
    <dbReference type="NCBI Taxonomy" id="2583219"/>
    <lineage>
        <taxon>Bacteria</taxon>
        <taxon>Bacillati</taxon>
        <taxon>Bacillota</taxon>
        <taxon>Bacilli</taxon>
        <taxon>Bacillales</taxon>
        <taxon>Bacillaceae</taxon>
        <taxon>Lentibacillus</taxon>
    </lineage>
</organism>
<dbReference type="Proteomes" id="UP000306980">
    <property type="component" value="Unassembled WGS sequence"/>
</dbReference>
<feature type="transmembrane region" description="Helical" evidence="1">
    <location>
        <begin position="34"/>
        <end position="53"/>
    </location>
</feature>
<feature type="transmembrane region" description="Helical" evidence="1">
    <location>
        <begin position="95"/>
        <end position="120"/>
    </location>
</feature>
<evidence type="ECO:0000313" key="2">
    <source>
        <dbReference type="EMBL" id="TMN22193.1"/>
    </source>
</evidence>
<feature type="transmembrane region" description="Helical" evidence="1">
    <location>
        <begin position="65"/>
        <end position="89"/>
    </location>
</feature>
<protein>
    <submittedName>
        <fullName evidence="2">Uncharacterized protein</fullName>
    </submittedName>
</protein>
<dbReference type="EMBL" id="VCIA01000001">
    <property type="protein sequence ID" value="TMN22193.1"/>
    <property type="molecule type" value="Genomic_DNA"/>
</dbReference>
<proteinExistence type="predicted"/>
<accession>A0A5S3R7P6</accession>
<keyword evidence="1" id="KW-1133">Transmembrane helix</keyword>
<sequence length="143" mass="15577">MKTVVLQVVMTPITSESKDKGACGMTLEGSNVAITVYVLFLFIALALSYLYAWKGIEMTGLFGSQVAVATVMNLFLGACAIFGWFFYAWGTSEALFLGGLVLGAILLVVSEVALITTLFVRRDKLLEAYRERMDNGVSNRGSR</sequence>
<name>A0A5S3R7P6_9BACI</name>
<dbReference type="RefSeq" id="WP_138603101.1">
    <property type="nucleotide sequence ID" value="NZ_VCIA01000001.1"/>
</dbReference>
<keyword evidence="1" id="KW-0812">Transmembrane</keyword>
<comment type="caution">
    <text evidence="2">The sequence shown here is derived from an EMBL/GenBank/DDBJ whole genome shotgun (WGS) entry which is preliminary data.</text>
</comment>
<dbReference type="AlphaFoldDB" id="A0A5S3R7P6"/>
<evidence type="ECO:0000256" key="1">
    <source>
        <dbReference type="SAM" id="Phobius"/>
    </source>
</evidence>
<dbReference type="OrthoDB" id="2906536at2"/>
<evidence type="ECO:0000313" key="3">
    <source>
        <dbReference type="Proteomes" id="UP000306980"/>
    </source>
</evidence>
<keyword evidence="1" id="KW-0472">Membrane</keyword>
<reference evidence="2 3" key="1">
    <citation type="submission" date="2019-05" db="EMBL/GenBank/DDBJ databases">
        <title>Genomic analysis of Lentibacillus sp. NKC220-2.</title>
        <authorList>
            <person name="Oh Y.J."/>
        </authorList>
    </citation>
    <scope>NUCLEOTIDE SEQUENCE [LARGE SCALE GENOMIC DNA]</scope>
    <source>
        <strain evidence="2 3">NKC220-2</strain>
    </source>
</reference>